<dbReference type="Pfam" id="PF08905">
    <property type="entry name" value="DUF1850"/>
    <property type="match status" value="1"/>
</dbReference>
<organism evidence="2 3">
    <name type="scientific">Mesobacillus maritimus</name>
    <dbReference type="NCBI Taxonomy" id="1643336"/>
    <lineage>
        <taxon>Bacteria</taxon>
        <taxon>Bacillati</taxon>
        <taxon>Bacillota</taxon>
        <taxon>Bacilli</taxon>
        <taxon>Bacillales</taxon>
        <taxon>Bacillaceae</taxon>
        <taxon>Mesobacillus</taxon>
    </lineage>
</organism>
<accession>A0ABS7K8S6</accession>
<dbReference type="InterPro" id="IPR015001">
    <property type="entry name" value="DUF1850"/>
</dbReference>
<comment type="caution">
    <text evidence="2">The sequence shown here is derived from an EMBL/GenBank/DDBJ whole genome shotgun (WGS) entry which is preliminary data.</text>
</comment>
<dbReference type="RefSeq" id="WP_221874886.1">
    <property type="nucleotide sequence ID" value="NZ_JACWFH010000026.1"/>
</dbReference>
<dbReference type="EMBL" id="JACWFH010000026">
    <property type="protein sequence ID" value="MBY0098661.1"/>
    <property type="molecule type" value="Genomic_DNA"/>
</dbReference>
<gene>
    <name evidence="2" type="ORF">H0185_18000</name>
</gene>
<evidence type="ECO:0000313" key="3">
    <source>
        <dbReference type="Proteomes" id="UP000769780"/>
    </source>
</evidence>
<keyword evidence="3" id="KW-1185">Reference proteome</keyword>
<sequence length="174" mass="20150">MFVSKKLNFVLFLLTVIFIIITLVIPYKQALVFLQIENNSAITYVPLETGDSFKIKYKHSIHLTDVIESYRVTKQGNIRQYELEYENYAIGMPSAASDGEIFEAKDGKYYIKNMKRDFPSFVLRVGQVRANHTLLYKEKAYPLAEYIEPGTRVKVQIKKLNAIQQMRGVDILDN</sequence>
<proteinExistence type="predicted"/>
<dbReference type="Proteomes" id="UP000769780">
    <property type="component" value="Unassembled WGS sequence"/>
</dbReference>
<keyword evidence="1" id="KW-1133">Transmembrane helix</keyword>
<name>A0ABS7K8S6_9BACI</name>
<reference evidence="2 3" key="1">
    <citation type="submission" date="2020-07" db="EMBL/GenBank/DDBJ databases">
        <title>Fungal Genomes of the International Space Station.</title>
        <authorList>
            <person name="Seuylemezian A."/>
            <person name="Singh N.K."/>
            <person name="Wood J."/>
            <person name="Venkateswaran K."/>
        </authorList>
    </citation>
    <scope>NUCLEOTIDE SEQUENCE [LARGE SCALE GENOMIC DNA]</scope>
    <source>
        <strain evidence="2 3">PL-B2</strain>
    </source>
</reference>
<protein>
    <submittedName>
        <fullName evidence="2">DUF1850 domain-containing protein</fullName>
    </submittedName>
</protein>
<keyword evidence="1" id="KW-0812">Transmembrane</keyword>
<evidence type="ECO:0000256" key="1">
    <source>
        <dbReference type="SAM" id="Phobius"/>
    </source>
</evidence>
<keyword evidence="1" id="KW-0472">Membrane</keyword>
<feature type="transmembrane region" description="Helical" evidence="1">
    <location>
        <begin position="7"/>
        <end position="27"/>
    </location>
</feature>
<evidence type="ECO:0000313" key="2">
    <source>
        <dbReference type="EMBL" id="MBY0098661.1"/>
    </source>
</evidence>